<accession>A0A918E8W1</accession>
<dbReference type="RefSeq" id="WP_189142656.1">
    <property type="nucleotide sequence ID" value="NZ_BMNK01000014.1"/>
</dbReference>
<reference evidence="2" key="1">
    <citation type="journal article" date="2014" name="Int. J. Syst. Evol. Microbiol.">
        <title>Complete genome sequence of Corynebacterium casei LMG S-19264T (=DSM 44701T), isolated from a smear-ripened cheese.</title>
        <authorList>
            <consortium name="US DOE Joint Genome Institute (JGI-PGF)"/>
            <person name="Walter F."/>
            <person name="Albersmeier A."/>
            <person name="Kalinowski J."/>
            <person name="Ruckert C."/>
        </authorList>
    </citation>
    <scope>NUCLEOTIDE SEQUENCE</scope>
    <source>
        <strain evidence="2">CGMCC 4.7430</strain>
    </source>
</reference>
<proteinExistence type="predicted"/>
<dbReference type="Proteomes" id="UP000660745">
    <property type="component" value="Unassembled WGS sequence"/>
</dbReference>
<evidence type="ECO:0000256" key="1">
    <source>
        <dbReference type="SAM" id="SignalP"/>
    </source>
</evidence>
<keyword evidence="1" id="KW-0732">Signal</keyword>
<feature type="chain" id="PRO_5036929909" description="Secreted protein" evidence="1">
    <location>
        <begin position="27"/>
        <end position="165"/>
    </location>
</feature>
<comment type="caution">
    <text evidence="2">The sequence shown here is derived from an EMBL/GenBank/DDBJ whole genome shotgun (WGS) entry which is preliminary data.</text>
</comment>
<gene>
    <name evidence="2" type="ORF">GCM10012278_66020</name>
</gene>
<sequence length="165" mass="17905">MPITRPLAVLATVAALVSIAPAAAQAATTPSDTVSASETARVWGPYYAPGKRAMTVGSLVAVGEDHGDLPTADTVKITGKLYDWTRDRSTCGWAVFRITYKANGNNLPHKHRSIRDCSYRTAKPYSFTHPDVYQVELKVCAEGRAAKPSLNCLYAGTWKTLYLSK</sequence>
<evidence type="ECO:0000313" key="2">
    <source>
        <dbReference type="EMBL" id="GGP13601.1"/>
    </source>
</evidence>
<dbReference type="EMBL" id="BMNK01000014">
    <property type="protein sequence ID" value="GGP13601.1"/>
    <property type="molecule type" value="Genomic_DNA"/>
</dbReference>
<organism evidence="2 3">
    <name type="scientific">Nonomuraea glycinis</name>
    <dbReference type="NCBI Taxonomy" id="2047744"/>
    <lineage>
        <taxon>Bacteria</taxon>
        <taxon>Bacillati</taxon>
        <taxon>Actinomycetota</taxon>
        <taxon>Actinomycetes</taxon>
        <taxon>Streptosporangiales</taxon>
        <taxon>Streptosporangiaceae</taxon>
        <taxon>Nonomuraea</taxon>
    </lineage>
</organism>
<dbReference type="AlphaFoldDB" id="A0A918E8W1"/>
<feature type="signal peptide" evidence="1">
    <location>
        <begin position="1"/>
        <end position="26"/>
    </location>
</feature>
<reference evidence="2" key="2">
    <citation type="submission" date="2020-09" db="EMBL/GenBank/DDBJ databases">
        <authorList>
            <person name="Sun Q."/>
            <person name="Zhou Y."/>
        </authorList>
    </citation>
    <scope>NUCLEOTIDE SEQUENCE</scope>
    <source>
        <strain evidence="2">CGMCC 4.7430</strain>
    </source>
</reference>
<protein>
    <recommendedName>
        <fullName evidence="4">Secreted protein</fullName>
    </recommendedName>
</protein>
<name>A0A918E8W1_9ACTN</name>
<evidence type="ECO:0000313" key="3">
    <source>
        <dbReference type="Proteomes" id="UP000660745"/>
    </source>
</evidence>
<keyword evidence="3" id="KW-1185">Reference proteome</keyword>
<evidence type="ECO:0008006" key="4">
    <source>
        <dbReference type="Google" id="ProtNLM"/>
    </source>
</evidence>